<dbReference type="PANTHER" id="PTHR31434">
    <property type="entry name" value="S PHASE CYCLIN A-ASSOCIATED PROTEIN IN THE ENDOPLASMIC RETICULUM"/>
    <property type="match status" value="1"/>
</dbReference>
<feature type="compositionally biased region" description="Basic and acidic residues" evidence="1">
    <location>
        <begin position="244"/>
        <end position="254"/>
    </location>
</feature>
<protein>
    <submittedName>
        <fullName evidence="4">Uncharacterized protein</fullName>
    </submittedName>
</protein>
<feature type="region of interest" description="Disordered" evidence="1">
    <location>
        <begin position="244"/>
        <end position="722"/>
    </location>
</feature>
<dbReference type="Pfam" id="PF16501">
    <property type="entry name" value="SCAPER_N"/>
    <property type="match status" value="1"/>
</dbReference>
<evidence type="ECO:0000313" key="5">
    <source>
        <dbReference type="Proteomes" id="UP000318571"/>
    </source>
</evidence>
<feature type="compositionally biased region" description="Basic and acidic residues" evidence="1">
    <location>
        <begin position="665"/>
        <end position="680"/>
    </location>
</feature>
<sequence>MAQVAPVEAKPPSSPDHSRHVHRLVQDENAKTILLNVPLEVSVASDPSTSLRPFKKPLVPPMATSPRSAAETLEHGRQRKTPRDRAPNLRKSVTTSAASAASAASATMTKPQRIRSASVGRDKKFDLQARYWAFLFENLRRAVDDLYHTCEADDSIPAAKEVILVLENYVRDFRNLCDWLKLEKEYENTPPPQRPTSLAWEVRKTSPAGKLAPASFFPSHRLLMGANPVAKRALSFDDRKDTTISRVEEAKEDVTPEEISIEPAPLAEEGPAEPKWDDEPQVTPVDMSIDPEEEKENIEGDTVNGPVKSMDESKPGRRPSSVNLVAGKASPALKSSRSTNTVKSRPASAPRAASSGPRSGSTSTGVTVKSTSTASPKLMRRYSSTVKDGKVLPMKPKSQEAQSNKPQRISLVARQSLVTSSANNSGNSVAKNVHAKTNTLIRSKTTLTQPSRSSGRPLKMMQNPPASLPPSKATSIASTPSTPGHPYGSTSSISSTSSCRSWADTVKGLKTPRSVESIASKPTKKPDDDPEEGWETVRSRGRTRFSPSNHRDGDKSKRPLMKRDSLDSNIKVKHSAKSRYQVPSSALSLPTLALMEEESVSESSNSANSAKPSSVKTSSSKSSLDKVSEGGKNSSSESLTGKSKKKASSCTPVFNKPRPRPLTLKTDKAKVEARMKETSDKLVQTAGKAINENHPRNDSSSMTSSTGSKHDLESEENDDLGALTPHKFEKLLDGLSWSEQMELEEKWNESRYPGRAIQLHEKLSSPARKKEPQVAFREHQEKQKQARLRRERYQDEKAQRLGAKNAKIENVIAQKEQMINEKKGALEDKMKKAEEKRLQYIEGIRRKAHEEEAKLKEIAFINELQAQNTRIDMLTHNQTIDEKHEERLAELAEERARKAEEREAKEARAEQRRKDLEEKRQANLNALRERIKSREERIMEEQEQTRKDREEAAREKARDREEKLSTVRANEEGQKVELQEKIQIKHEEAAKRHKEKLDRVRQKALELSVQKCSSDDNVPTLKAYECMKKCQLCQVLILNEVDLQSHLRGRKHLDNAFKESGGMKLSGDDLQTFNLKFITDAEADEQDPKVRESRERLKAMKKRSKKIKSRMSIRTAEFERTVIYPTKLDSQFRGKIGKSLKELEKLLSSQVRGPLPNVAITTIERALGEISRALTKGFSADKTCFFGLKGFGTLARIYHLLDEQKLTCIIPLKSVVNCSRCWALACQGHRVNVDFVLKNNHLTTLSDILFDRLEILVPSSNDDLIECPPSSELQVDPVARAIMDLLAQVLEDLSKFLREDGKTIEQGLPHDLIVRSLDLVSYIVSVGIIDKLAAYLNQVQSTIDSKPEVGEFLLSVLQFMAALAGVSDALVKTPNDPKTRPSDPTHLLQAFQVTDLAGTVSMLYGILLPQGGPNRDENSNPPKLPSHAIAVATSTSQLLFRMIRQHLPMVQDVLGQEGISLEFRHIASYLLWYCQGHNEQKLMHLIILLVGHFAARHPDNQGILQSGHQPSVLQQLCNLPITYFSQPDLKKILFPTLIAACHNHEENLNVLKQEMSYQMLEDFMSGLGKDNLLIQLILS</sequence>
<dbReference type="EMBL" id="VCGU01000010">
    <property type="protein sequence ID" value="TRY69208.1"/>
    <property type="molecule type" value="Genomic_DNA"/>
</dbReference>
<keyword evidence="5" id="KW-1185">Reference proteome</keyword>
<evidence type="ECO:0000259" key="2">
    <source>
        <dbReference type="Pfam" id="PF12874"/>
    </source>
</evidence>
<feature type="compositionally biased region" description="Polar residues" evidence="1">
    <location>
        <begin position="631"/>
        <end position="641"/>
    </location>
</feature>
<evidence type="ECO:0000259" key="3">
    <source>
        <dbReference type="Pfam" id="PF16501"/>
    </source>
</evidence>
<accession>A0A553NUV2</accession>
<feature type="domain" description="S phase cyclin A-associated protein in the endoplasmic reticulum N-terminal" evidence="3">
    <location>
        <begin position="120"/>
        <end position="209"/>
    </location>
</feature>
<comment type="caution">
    <text evidence="4">The sequence shown here is derived from an EMBL/GenBank/DDBJ whole genome shotgun (WGS) entry which is preliminary data.</text>
</comment>
<dbReference type="InterPro" id="IPR032446">
    <property type="entry name" value="SCAPER_N"/>
</dbReference>
<feature type="compositionally biased region" description="Low complexity" evidence="1">
    <location>
        <begin position="342"/>
        <end position="375"/>
    </location>
</feature>
<gene>
    <name evidence="4" type="ORF">TCAL_14237</name>
</gene>
<evidence type="ECO:0000313" key="4">
    <source>
        <dbReference type="EMBL" id="TRY69208.1"/>
    </source>
</evidence>
<feature type="compositionally biased region" description="Basic and acidic residues" evidence="1">
    <location>
        <begin position="72"/>
        <end position="87"/>
    </location>
</feature>
<dbReference type="OMA" id="QKMKQAR"/>
<reference evidence="4 5" key="1">
    <citation type="journal article" date="2018" name="Nat. Ecol. Evol.">
        <title>Genomic signatures of mitonuclear coevolution across populations of Tigriopus californicus.</title>
        <authorList>
            <person name="Barreto F.S."/>
            <person name="Watson E.T."/>
            <person name="Lima T.G."/>
            <person name="Willett C.S."/>
            <person name="Edmands S."/>
            <person name="Li W."/>
            <person name="Burton R.S."/>
        </authorList>
    </citation>
    <scope>NUCLEOTIDE SEQUENCE [LARGE SCALE GENOMIC DNA]</scope>
    <source>
        <strain evidence="4 5">San Diego</strain>
    </source>
</reference>
<dbReference type="Pfam" id="PF12874">
    <property type="entry name" value="zf-met"/>
    <property type="match status" value="1"/>
</dbReference>
<feature type="compositionally biased region" description="Basic and acidic residues" evidence="1">
    <location>
        <begin position="549"/>
        <end position="566"/>
    </location>
</feature>
<feature type="region of interest" description="Disordered" evidence="1">
    <location>
        <begin position="1"/>
        <end position="21"/>
    </location>
</feature>
<dbReference type="STRING" id="6832.A0A553NUV2"/>
<feature type="region of interest" description="Disordered" evidence="1">
    <location>
        <begin position="760"/>
        <end position="788"/>
    </location>
</feature>
<dbReference type="Proteomes" id="UP000318571">
    <property type="component" value="Chromosome 1"/>
</dbReference>
<name>A0A553NUV2_TIGCA</name>
<feature type="compositionally biased region" description="Polar residues" evidence="1">
    <location>
        <begin position="416"/>
        <end position="454"/>
    </location>
</feature>
<dbReference type="InterPro" id="IPR013087">
    <property type="entry name" value="Znf_C2H2_type"/>
</dbReference>
<feature type="compositionally biased region" description="Low complexity" evidence="1">
    <location>
        <begin position="601"/>
        <end position="622"/>
    </location>
</feature>
<feature type="compositionally biased region" description="Low complexity" evidence="1">
    <location>
        <begin position="94"/>
        <end position="107"/>
    </location>
</feature>
<feature type="region of interest" description="Disordered" evidence="1">
    <location>
        <begin position="935"/>
        <end position="972"/>
    </location>
</feature>
<proteinExistence type="predicted"/>
<feature type="domain" description="C2H2-type" evidence="2">
    <location>
        <begin position="1030"/>
        <end position="1052"/>
    </location>
</feature>
<dbReference type="PANTHER" id="PTHR31434:SF2">
    <property type="entry name" value="S PHASE CYCLIN A-ASSOCIATED PROTEIN IN THE ENDOPLASMIC RETICULUM"/>
    <property type="match status" value="1"/>
</dbReference>
<feature type="compositionally biased region" description="Low complexity" evidence="1">
    <location>
        <begin position="583"/>
        <end position="594"/>
    </location>
</feature>
<feature type="compositionally biased region" description="Basic and acidic residues" evidence="1">
    <location>
        <begin position="760"/>
        <end position="784"/>
    </location>
</feature>
<evidence type="ECO:0000256" key="1">
    <source>
        <dbReference type="SAM" id="MobiDB-lite"/>
    </source>
</evidence>
<dbReference type="OrthoDB" id="6360654at2759"/>
<feature type="compositionally biased region" description="Low complexity" evidence="1">
    <location>
        <begin position="489"/>
        <end position="498"/>
    </location>
</feature>
<feature type="region of interest" description="Disordered" evidence="1">
    <location>
        <begin position="893"/>
        <end position="921"/>
    </location>
</feature>
<feature type="compositionally biased region" description="Polar residues" evidence="1">
    <location>
        <begin position="472"/>
        <end position="482"/>
    </location>
</feature>
<organism evidence="4 5">
    <name type="scientific">Tigriopus californicus</name>
    <name type="common">Marine copepod</name>
    <dbReference type="NCBI Taxonomy" id="6832"/>
    <lineage>
        <taxon>Eukaryota</taxon>
        <taxon>Metazoa</taxon>
        <taxon>Ecdysozoa</taxon>
        <taxon>Arthropoda</taxon>
        <taxon>Crustacea</taxon>
        <taxon>Multicrustacea</taxon>
        <taxon>Hexanauplia</taxon>
        <taxon>Copepoda</taxon>
        <taxon>Harpacticoida</taxon>
        <taxon>Harpacticidae</taxon>
        <taxon>Tigriopus</taxon>
    </lineage>
</organism>
<feature type="region of interest" description="Disordered" evidence="1">
    <location>
        <begin position="45"/>
        <end position="118"/>
    </location>
</feature>